<dbReference type="SUPFAM" id="SSF48452">
    <property type="entry name" value="TPR-like"/>
    <property type="match status" value="1"/>
</dbReference>
<dbReference type="PANTHER" id="PTHR13143:SF6">
    <property type="entry name" value="TETRATRICOPEPTIDE REPEAT PROTEIN 19, MITOCHONDRIAL"/>
    <property type="match status" value="1"/>
</dbReference>
<sequence length="302" mass="34834">MAGVASFLRNDSDHEQTGEEKIIYMIKLAKLSHQRKDYKKSEQFLHLALRTAYDIQHHQARKYIIDEMANNAFESGNLHKAEHLFKEMIKLLLADGMQPDELPIIHISAKLASLYAHFHDDVKASQGFKFCAHHLETKINQQLVEDFDTLAVYSLVLSWFGEFVYARGKLTESIALFKKSHDINVRINGPQHPHFLLQLNYLANSYSALSRHDEAIECLSSAILLTSKKQSEEQDQDPLPYLYINLANVYLTKLTNAFIEAEKCMNKIKKYHDFVKNRKTISVKNIYLVSIETKTILLMSSF</sequence>
<dbReference type="InterPro" id="IPR011990">
    <property type="entry name" value="TPR-like_helical_dom_sf"/>
</dbReference>
<keyword evidence="3" id="KW-0677">Repeat</keyword>
<dbReference type="PANTHER" id="PTHR13143">
    <property type="entry name" value="TETRATRICOPEPTIDE REPEAT PROTEIN 19"/>
    <property type="match status" value="1"/>
</dbReference>
<reference evidence="7" key="1">
    <citation type="submission" date="2018-08" db="EMBL/GenBank/DDBJ databases">
        <authorList>
            <person name="Cornetti L."/>
        </authorList>
    </citation>
    <scope>NUCLEOTIDE SEQUENCE</scope>
    <source>
        <strain evidence="7">FI-BAL1-1</strain>
    </source>
</reference>
<accession>A0A4Y7LLQ5</accession>
<dbReference type="GO" id="GO:0005743">
    <property type="term" value="C:mitochondrial inner membrane"/>
    <property type="evidence" value="ECO:0007669"/>
    <property type="project" value="TreeGrafter"/>
</dbReference>
<evidence type="ECO:0000256" key="6">
    <source>
        <dbReference type="ARBA" id="ARBA00023128"/>
    </source>
</evidence>
<dbReference type="EMBL" id="LR000201">
    <property type="protein sequence ID" value="SVE69820.1"/>
    <property type="molecule type" value="mRNA"/>
</dbReference>
<evidence type="ECO:0000313" key="7">
    <source>
        <dbReference type="EMBL" id="SVE69820.1"/>
    </source>
</evidence>
<evidence type="ECO:0000256" key="4">
    <source>
        <dbReference type="ARBA" id="ARBA00022803"/>
    </source>
</evidence>
<comment type="subcellular location">
    <subcellularLocation>
        <location evidence="1">Mitochondrion</location>
    </subcellularLocation>
</comment>
<proteinExistence type="evidence at transcript level"/>
<gene>
    <name evidence="7" type="primary">EOG090X06TI</name>
</gene>
<evidence type="ECO:0000256" key="5">
    <source>
        <dbReference type="ARBA" id="ARBA00022946"/>
    </source>
</evidence>
<organism evidence="7">
    <name type="scientific">Eubosmina coregoni</name>
    <dbReference type="NCBI Taxonomy" id="186181"/>
    <lineage>
        <taxon>Eukaryota</taxon>
        <taxon>Metazoa</taxon>
        <taxon>Ecdysozoa</taxon>
        <taxon>Arthropoda</taxon>
        <taxon>Crustacea</taxon>
        <taxon>Branchiopoda</taxon>
        <taxon>Diplostraca</taxon>
        <taxon>Cladocera</taxon>
        <taxon>Anomopoda</taxon>
        <taxon>Bosminidae</taxon>
        <taxon>Eubosmina</taxon>
    </lineage>
</organism>
<dbReference type="Pfam" id="PF13424">
    <property type="entry name" value="TPR_12"/>
    <property type="match status" value="1"/>
</dbReference>
<dbReference type="AlphaFoldDB" id="A0A4Y7LLQ5"/>
<dbReference type="GO" id="GO:0034551">
    <property type="term" value="P:mitochondrial respiratory chain complex III assembly"/>
    <property type="evidence" value="ECO:0007669"/>
    <property type="project" value="InterPro"/>
</dbReference>
<dbReference type="Gene3D" id="1.25.40.10">
    <property type="entry name" value="Tetratricopeptide repeat domain"/>
    <property type="match status" value="1"/>
</dbReference>
<evidence type="ECO:0000256" key="2">
    <source>
        <dbReference type="ARBA" id="ARBA00008219"/>
    </source>
</evidence>
<evidence type="ECO:0000256" key="3">
    <source>
        <dbReference type="ARBA" id="ARBA00022737"/>
    </source>
</evidence>
<dbReference type="InterPro" id="IPR040395">
    <property type="entry name" value="TTC19"/>
</dbReference>
<keyword evidence="4" id="KW-0802">TPR repeat</keyword>
<protein>
    <submittedName>
        <fullName evidence="7">EOG090X06TI</fullName>
    </submittedName>
</protein>
<keyword evidence="6" id="KW-0496">Mitochondrion</keyword>
<comment type="similarity">
    <text evidence="2">Belongs to the TTC19 family.</text>
</comment>
<name>A0A4Y7LLQ5_9CRUS</name>
<evidence type="ECO:0000256" key="1">
    <source>
        <dbReference type="ARBA" id="ARBA00004173"/>
    </source>
</evidence>
<keyword evidence="5" id="KW-0809">Transit peptide</keyword>